<sequence length="157" mass="17705">MFVKVQADVISVLVEKLDVISLALFSCLLPVAVGLLYSKVDRSEYCKQCSIQLQKIKQVLPSVIRNPYDEEDVNPFANPGSVPPATNSRLSPLPPEPAGFNYDRDATIDILLDLAKDLKKKEKELHAKESDLKKREQFMMESQLKMTSYSILAIVHR</sequence>
<keyword evidence="2" id="KW-0812">Transmembrane</keyword>
<protein>
    <submittedName>
        <fullName evidence="3">Uncharacterized protein</fullName>
    </submittedName>
</protein>
<keyword evidence="2" id="KW-0472">Membrane</keyword>
<feature type="region of interest" description="Disordered" evidence="1">
    <location>
        <begin position="74"/>
        <end position="94"/>
    </location>
</feature>
<keyword evidence="4" id="KW-1185">Reference proteome</keyword>
<feature type="transmembrane region" description="Helical" evidence="2">
    <location>
        <begin position="20"/>
        <end position="38"/>
    </location>
</feature>
<evidence type="ECO:0000256" key="2">
    <source>
        <dbReference type="SAM" id="Phobius"/>
    </source>
</evidence>
<dbReference type="Proteomes" id="UP000541444">
    <property type="component" value="Unassembled WGS sequence"/>
</dbReference>
<comment type="caution">
    <text evidence="3">The sequence shown here is derived from an EMBL/GenBank/DDBJ whole genome shotgun (WGS) entry which is preliminary data.</text>
</comment>
<evidence type="ECO:0000256" key="1">
    <source>
        <dbReference type="SAM" id="MobiDB-lite"/>
    </source>
</evidence>
<dbReference type="OrthoDB" id="1740449at2759"/>
<keyword evidence="2" id="KW-1133">Transmembrane helix</keyword>
<accession>A0A7J7P4F7</accession>
<name>A0A7J7P4F7_9MAGN</name>
<dbReference type="AlphaFoldDB" id="A0A7J7P4F7"/>
<organism evidence="3 4">
    <name type="scientific">Kingdonia uniflora</name>
    <dbReference type="NCBI Taxonomy" id="39325"/>
    <lineage>
        <taxon>Eukaryota</taxon>
        <taxon>Viridiplantae</taxon>
        <taxon>Streptophyta</taxon>
        <taxon>Embryophyta</taxon>
        <taxon>Tracheophyta</taxon>
        <taxon>Spermatophyta</taxon>
        <taxon>Magnoliopsida</taxon>
        <taxon>Ranunculales</taxon>
        <taxon>Circaeasteraceae</taxon>
        <taxon>Kingdonia</taxon>
    </lineage>
</organism>
<gene>
    <name evidence="3" type="ORF">GIB67_039975</name>
</gene>
<proteinExistence type="predicted"/>
<evidence type="ECO:0000313" key="4">
    <source>
        <dbReference type="Proteomes" id="UP000541444"/>
    </source>
</evidence>
<evidence type="ECO:0000313" key="3">
    <source>
        <dbReference type="EMBL" id="KAF6174024.1"/>
    </source>
</evidence>
<dbReference type="EMBL" id="JACGCM010000309">
    <property type="protein sequence ID" value="KAF6174024.1"/>
    <property type="molecule type" value="Genomic_DNA"/>
</dbReference>
<reference evidence="3 4" key="1">
    <citation type="journal article" date="2020" name="IScience">
        <title>Genome Sequencing of the Endangered Kingdonia uniflora (Circaeasteraceae, Ranunculales) Reveals Potential Mechanisms of Evolutionary Specialization.</title>
        <authorList>
            <person name="Sun Y."/>
            <person name="Deng T."/>
            <person name="Zhang A."/>
            <person name="Moore M.J."/>
            <person name="Landis J.B."/>
            <person name="Lin N."/>
            <person name="Zhang H."/>
            <person name="Zhang X."/>
            <person name="Huang J."/>
            <person name="Zhang X."/>
            <person name="Sun H."/>
            <person name="Wang H."/>
        </authorList>
    </citation>
    <scope>NUCLEOTIDE SEQUENCE [LARGE SCALE GENOMIC DNA]</scope>
    <source>
        <strain evidence="3">TB1705</strain>
        <tissue evidence="3">Leaf</tissue>
    </source>
</reference>